<dbReference type="Proteomes" id="UP001162162">
    <property type="component" value="Unassembled WGS sequence"/>
</dbReference>
<evidence type="ECO:0000313" key="1">
    <source>
        <dbReference type="EMBL" id="KAJ8959842.1"/>
    </source>
</evidence>
<reference evidence="1" key="1">
    <citation type="journal article" date="2023" name="Insect Mol. Biol.">
        <title>Genome sequencing provides insights into the evolution of gene families encoding plant cell wall-degrading enzymes in longhorned beetles.</title>
        <authorList>
            <person name="Shin N.R."/>
            <person name="Okamura Y."/>
            <person name="Kirsch R."/>
            <person name="Pauchet Y."/>
        </authorList>
    </citation>
    <scope>NUCLEOTIDE SEQUENCE</scope>
    <source>
        <strain evidence="1">AMC_N1</strain>
    </source>
</reference>
<keyword evidence="2" id="KW-1185">Reference proteome</keyword>
<sequence>MSAVGVMDTFFGFRPVPGMEPVFPLSRPRRLELSRTNCGFSLYNATDSNMSASRGAVNRCVPWLLRQTRLLEADRFDP</sequence>
<proteinExistence type="predicted"/>
<evidence type="ECO:0000313" key="2">
    <source>
        <dbReference type="Proteomes" id="UP001162162"/>
    </source>
</evidence>
<dbReference type="EMBL" id="JAPWTK010000011">
    <property type="protein sequence ID" value="KAJ8959842.1"/>
    <property type="molecule type" value="Genomic_DNA"/>
</dbReference>
<dbReference type="AlphaFoldDB" id="A0AAV8Z6K2"/>
<organism evidence="1 2">
    <name type="scientific">Aromia moschata</name>
    <dbReference type="NCBI Taxonomy" id="1265417"/>
    <lineage>
        <taxon>Eukaryota</taxon>
        <taxon>Metazoa</taxon>
        <taxon>Ecdysozoa</taxon>
        <taxon>Arthropoda</taxon>
        <taxon>Hexapoda</taxon>
        <taxon>Insecta</taxon>
        <taxon>Pterygota</taxon>
        <taxon>Neoptera</taxon>
        <taxon>Endopterygota</taxon>
        <taxon>Coleoptera</taxon>
        <taxon>Polyphaga</taxon>
        <taxon>Cucujiformia</taxon>
        <taxon>Chrysomeloidea</taxon>
        <taxon>Cerambycidae</taxon>
        <taxon>Cerambycinae</taxon>
        <taxon>Callichromatini</taxon>
        <taxon>Aromia</taxon>
    </lineage>
</organism>
<protein>
    <submittedName>
        <fullName evidence="1">Uncharacterized protein</fullName>
    </submittedName>
</protein>
<name>A0AAV8Z6K2_9CUCU</name>
<accession>A0AAV8Z6K2</accession>
<comment type="caution">
    <text evidence="1">The sequence shown here is derived from an EMBL/GenBank/DDBJ whole genome shotgun (WGS) entry which is preliminary data.</text>
</comment>
<gene>
    <name evidence="1" type="ORF">NQ318_011575</name>
</gene>